<protein>
    <submittedName>
        <fullName evidence="3">Uncharacterized protein</fullName>
    </submittedName>
</protein>
<proteinExistence type="predicted"/>
<accession>A0A811L7M8</accession>
<reference evidence="3" key="1">
    <citation type="submission" date="2020-09" db="EMBL/GenBank/DDBJ databases">
        <authorList>
            <person name="Kikuchi T."/>
        </authorList>
    </citation>
    <scope>NUCLEOTIDE SEQUENCE</scope>
    <source>
        <strain evidence="3">SH1</strain>
    </source>
</reference>
<organism evidence="3 4">
    <name type="scientific">Bursaphelenchus okinawaensis</name>
    <dbReference type="NCBI Taxonomy" id="465554"/>
    <lineage>
        <taxon>Eukaryota</taxon>
        <taxon>Metazoa</taxon>
        <taxon>Ecdysozoa</taxon>
        <taxon>Nematoda</taxon>
        <taxon>Chromadorea</taxon>
        <taxon>Rhabditida</taxon>
        <taxon>Tylenchina</taxon>
        <taxon>Tylenchomorpha</taxon>
        <taxon>Aphelenchoidea</taxon>
        <taxon>Aphelenchoididae</taxon>
        <taxon>Bursaphelenchus</taxon>
    </lineage>
</organism>
<evidence type="ECO:0000256" key="2">
    <source>
        <dbReference type="SAM" id="Phobius"/>
    </source>
</evidence>
<keyword evidence="2" id="KW-0812">Transmembrane</keyword>
<dbReference type="AlphaFoldDB" id="A0A811L7M8"/>
<feature type="transmembrane region" description="Helical" evidence="2">
    <location>
        <begin position="37"/>
        <end position="61"/>
    </location>
</feature>
<keyword evidence="2" id="KW-0472">Membrane</keyword>
<keyword evidence="4" id="KW-1185">Reference proteome</keyword>
<evidence type="ECO:0000256" key="1">
    <source>
        <dbReference type="SAM" id="MobiDB-lite"/>
    </source>
</evidence>
<evidence type="ECO:0000313" key="3">
    <source>
        <dbReference type="EMBL" id="CAD5223316.1"/>
    </source>
</evidence>
<dbReference type="Proteomes" id="UP000614601">
    <property type="component" value="Unassembled WGS sequence"/>
</dbReference>
<feature type="compositionally biased region" description="Basic residues" evidence="1">
    <location>
        <begin position="107"/>
        <end position="117"/>
    </location>
</feature>
<comment type="caution">
    <text evidence="3">The sequence shown here is derived from an EMBL/GenBank/DDBJ whole genome shotgun (WGS) entry which is preliminary data.</text>
</comment>
<dbReference type="OrthoDB" id="10559972at2759"/>
<evidence type="ECO:0000313" key="4">
    <source>
        <dbReference type="Proteomes" id="UP000614601"/>
    </source>
</evidence>
<gene>
    <name evidence="3" type="ORF">BOKJ2_LOCUS10086</name>
</gene>
<dbReference type="Proteomes" id="UP000783686">
    <property type="component" value="Unassembled WGS sequence"/>
</dbReference>
<name>A0A811L7M8_9BILA</name>
<keyword evidence="2" id="KW-1133">Transmembrane helix</keyword>
<dbReference type="EMBL" id="CAJFCW020000005">
    <property type="protein sequence ID" value="CAG9117501.1"/>
    <property type="molecule type" value="Genomic_DNA"/>
</dbReference>
<feature type="region of interest" description="Disordered" evidence="1">
    <location>
        <begin position="107"/>
        <end position="128"/>
    </location>
</feature>
<dbReference type="EMBL" id="CAJFDH010000005">
    <property type="protein sequence ID" value="CAD5223316.1"/>
    <property type="molecule type" value="Genomic_DNA"/>
</dbReference>
<sequence length="128" mass="14864">MTGHKSEKLYFPCNPFDARCSYRLSANQSTLDNLFTIAFYVILVITVIFLMFCIWLIVALIRTKKSFRDHICQVTPLVDIQPLQVHTPSLSHSWDNEELLEYKRQMRAKQAKTKSPIRPKIDSNSTDS</sequence>